<dbReference type="HOGENOM" id="CLU_082080_2_0_9"/>
<accession>C2KHM5</accession>
<evidence type="ECO:0000313" key="4">
    <source>
        <dbReference type="Proteomes" id="UP000004283"/>
    </source>
</evidence>
<dbReference type="CDD" id="cd00515">
    <property type="entry name" value="HAM1"/>
    <property type="match status" value="1"/>
</dbReference>
<dbReference type="PANTHER" id="PTHR11067:SF9">
    <property type="entry name" value="INOSINE TRIPHOSPHATE PYROPHOSPHATASE"/>
    <property type="match status" value="1"/>
</dbReference>
<keyword evidence="2 3" id="KW-0378">Hydrolase</keyword>
<dbReference type="InterPro" id="IPR029001">
    <property type="entry name" value="ITPase-like_fam"/>
</dbReference>
<dbReference type="GO" id="GO:0017111">
    <property type="term" value="F:ribonucleoside triphosphate phosphatase activity"/>
    <property type="evidence" value="ECO:0007669"/>
    <property type="project" value="UniProtKB-EC"/>
</dbReference>
<reference evidence="3 4" key="1">
    <citation type="submission" date="2009-04" db="EMBL/GenBank/DDBJ databases">
        <authorList>
            <person name="Qin X."/>
            <person name="Bachman B."/>
            <person name="Battles P."/>
            <person name="Bell A."/>
            <person name="Bess C."/>
            <person name="Bickham C."/>
            <person name="Chaboub L."/>
            <person name="Chen D."/>
            <person name="Coyle M."/>
            <person name="Deiros D.R."/>
            <person name="Dinh H."/>
            <person name="Forbes L."/>
            <person name="Fowler G."/>
            <person name="Francisco L."/>
            <person name="Fu Q."/>
            <person name="Gubbala S."/>
            <person name="Hale W."/>
            <person name="Han Y."/>
            <person name="Hemphill L."/>
            <person name="Highlander S.K."/>
            <person name="Hirani K."/>
            <person name="Hogues M."/>
            <person name="Jackson L."/>
            <person name="Jakkamsetti A."/>
            <person name="Javaid M."/>
            <person name="Jiang H."/>
            <person name="Korchina V."/>
            <person name="Kovar C."/>
            <person name="Lara F."/>
            <person name="Lee S."/>
            <person name="Mata R."/>
            <person name="Mathew T."/>
            <person name="Moen C."/>
            <person name="Morales K."/>
            <person name="Munidasa M."/>
            <person name="Nazareth L."/>
            <person name="Ngo R."/>
            <person name="Nguyen L."/>
            <person name="Okwuonu G."/>
            <person name="Ongeri F."/>
            <person name="Patil S."/>
            <person name="Petrosino J."/>
            <person name="Pham C."/>
            <person name="Pham P."/>
            <person name="Pu L.-L."/>
            <person name="Puazo M."/>
            <person name="Raj R."/>
            <person name="Reid J."/>
            <person name="Rouhana J."/>
            <person name="Saada N."/>
            <person name="Shang Y."/>
            <person name="Simmons D."/>
            <person name="Thornton R."/>
            <person name="Warren J."/>
            <person name="Weissenberger G."/>
            <person name="Zhang J."/>
            <person name="Zhang L."/>
            <person name="Zhou C."/>
            <person name="Zhu D."/>
            <person name="Muzny D."/>
            <person name="Worley K."/>
            <person name="Gibbs R."/>
        </authorList>
    </citation>
    <scope>NUCLEOTIDE SEQUENCE [LARGE SCALE GENOMIC DNA]</scope>
    <source>
        <strain evidence="3 4">ATCC 19254</strain>
    </source>
</reference>
<gene>
    <name evidence="3" type="primary">ntp4</name>
    <name evidence="3" type="ORF">HMPREF0555_0141</name>
</gene>
<dbReference type="AlphaFoldDB" id="C2KHM5"/>
<dbReference type="EMBL" id="ACKV01000006">
    <property type="protein sequence ID" value="EEJ43273.1"/>
    <property type="molecule type" value="Genomic_DNA"/>
</dbReference>
<proteinExistence type="inferred from homology"/>
<dbReference type="Gene3D" id="3.90.950.10">
    <property type="match status" value="1"/>
</dbReference>
<sequence length="214" mass="24167">MDLFWKGVIMKKIVIASNNSAKTREIQQVFAEFGVQVINYRSIMSEKTFPEETTDDQYENALAKARFIKQFLPKEWILSDDTGAYFAAFPARFGLTIAREFKSLGLKSIQEEDEYLLGLYASEMDRSAYLEALFVLLTPDDQVKRAVGRGGTKLALAERGQFSVGFDTLFEAENGQTFAEMPIDVRVSYSHRGRAAKKLLAQLKPSELSSLVHK</sequence>
<dbReference type="Proteomes" id="UP000004283">
    <property type="component" value="Unassembled WGS sequence"/>
</dbReference>
<evidence type="ECO:0000256" key="1">
    <source>
        <dbReference type="ARBA" id="ARBA00008023"/>
    </source>
</evidence>
<comment type="caution">
    <text evidence="3">The sequence shown here is derived from an EMBL/GenBank/DDBJ whole genome shotgun (WGS) entry which is preliminary data.</text>
</comment>
<name>C2KHM5_LEUMC</name>
<comment type="similarity">
    <text evidence="1">Belongs to the HAM1 NTPase family.</text>
</comment>
<dbReference type="EC" id="3.6.1.15" evidence="3"/>
<evidence type="ECO:0000313" key="3">
    <source>
        <dbReference type="EMBL" id="EEJ43273.1"/>
    </source>
</evidence>
<dbReference type="GO" id="GO:0047429">
    <property type="term" value="F:nucleoside triphosphate diphosphatase activity"/>
    <property type="evidence" value="ECO:0007669"/>
    <property type="project" value="InterPro"/>
</dbReference>
<protein>
    <submittedName>
        <fullName evidence="3">Ham1 family protein</fullName>
        <ecNumber evidence="3">3.6.1.15</ecNumber>
    </submittedName>
</protein>
<dbReference type="SUPFAM" id="SSF52972">
    <property type="entry name" value="ITPase-like"/>
    <property type="match status" value="1"/>
</dbReference>
<organism evidence="3 4">
    <name type="scientific">Leuconostoc mesenteroides subsp. cremoris ATCC 19254</name>
    <dbReference type="NCBI Taxonomy" id="586220"/>
    <lineage>
        <taxon>Bacteria</taxon>
        <taxon>Bacillati</taxon>
        <taxon>Bacillota</taxon>
        <taxon>Bacilli</taxon>
        <taxon>Lactobacillales</taxon>
        <taxon>Lactobacillaceae</taxon>
        <taxon>Leuconostoc</taxon>
    </lineage>
</organism>
<dbReference type="GO" id="GO:0005829">
    <property type="term" value="C:cytosol"/>
    <property type="evidence" value="ECO:0007669"/>
    <property type="project" value="TreeGrafter"/>
</dbReference>
<dbReference type="PANTHER" id="PTHR11067">
    <property type="entry name" value="INOSINE TRIPHOSPHATE PYROPHOSPHATASE/HAM1 PROTEIN"/>
    <property type="match status" value="1"/>
</dbReference>
<dbReference type="InterPro" id="IPR002637">
    <property type="entry name" value="RdgB/HAM1"/>
</dbReference>
<dbReference type="Pfam" id="PF01725">
    <property type="entry name" value="Ham1p_like"/>
    <property type="match status" value="1"/>
</dbReference>
<dbReference type="GO" id="GO:0009143">
    <property type="term" value="P:nucleoside triphosphate catabolic process"/>
    <property type="evidence" value="ECO:0007669"/>
    <property type="project" value="InterPro"/>
</dbReference>
<evidence type="ECO:0000256" key="2">
    <source>
        <dbReference type="ARBA" id="ARBA00022801"/>
    </source>
</evidence>